<dbReference type="Gene3D" id="3.40.50.1820">
    <property type="entry name" value="alpha/beta hydrolase"/>
    <property type="match status" value="1"/>
</dbReference>
<dbReference type="EMBL" id="BOCI01000433">
    <property type="protein sequence ID" value="GHW01777.1"/>
    <property type="molecule type" value="Genomic_DNA"/>
</dbReference>
<dbReference type="Proteomes" id="UP000616547">
    <property type="component" value="Unassembled WGS sequence"/>
</dbReference>
<dbReference type="InterPro" id="IPR029058">
    <property type="entry name" value="AB_hydrolase_fold"/>
</dbReference>
<protein>
    <submittedName>
        <fullName evidence="3">Acetylesterase</fullName>
    </submittedName>
</protein>
<proteinExistence type="predicted"/>
<sequence>MVICPGGAYFKLAHRESEPIALHYSGEGFHSFILRYPIDNHKSQYPYPVLSLFQALALIRKHSDEWFVDVSRIYVMGFSAGGHVAGLYANLWNDPSLIAKAGVVNEDLPKVKGVILAYPLVGTTNRPSSEWNDERKLFQCLYGTETPSQDQVSAVTLSNLVNAETLPQFIWCAADDPVLNSADTVSYVLRLQEEKRNVEFHMFKKGSHGLALGDYATADPEDANLFRPMSLWPQLAANWMKTL</sequence>
<evidence type="ECO:0000313" key="4">
    <source>
        <dbReference type="Proteomes" id="UP000616547"/>
    </source>
</evidence>
<dbReference type="Pfam" id="PF20434">
    <property type="entry name" value="BD-FAE"/>
    <property type="match status" value="1"/>
</dbReference>
<comment type="caution">
    <text evidence="3">The sequence shown here is derived from an EMBL/GenBank/DDBJ whole genome shotgun (WGS) entry which is preliminary data.</text>
</comment>
<dbReference type="PANTHER" id="PTHR48081:SF6">
    <property type="entry name" value="PEPTIDASE S9 PROLYL OLIGOPEPTIDASE CATALYTIC DOMAIN-CONTAINING PROTEIN"/>
    <property type="match status" value="1"/>
</dbReference>
<keyword evidence="1" id="KW-0378">Hydrolase</keyword>
<evidence type="ECO:0000256" key="1">
    <source>
        <dbReference type="ARBA" id="ARBA00022801"/>
    </source>
</evidence>
<accession>A0ABQ3WC23</accession>
<dbReference type="InterPro" id="IPR050300">
    <property type="entry name" value="GDXG_lipolytic_enzyme"/>
</dbReference>
<keyword evidence="4" id="KW-1185">Reference proteome</keyword>
<name>A0ABQ3WC23_9LACO</name>
<evidence type="ECO:0000313" key="3">
    <source>
        <dbReference type="EMBL" id="GHW01777.1"/>
    </source>
</evidence>
<evidence type="ECO:0000259" key="2">
    <source>
        <dbReference type="Pfam" id="PF20434"/>
    </source>
</evidence>
<organism evidence="3 4">
    <name type="scientific">Lactobacillus nasalidis</name>
    <dbReference type="NCBI Taxonomy" id="2797258"/>
    <lineage>
        <taxon>Bacteria</taxon>
        <taxon>Bacillati</taxon>
        <taxon>Bacillota</taxon>
        <taxon>Bacilli</taxon>
        <taxon>Lactobacillales</taxon>
        <taxon>Lactobacillaceae</taxon>
        <taxon>Lactobacillus</taxon>
    </lineage>
</organism>
<dbReference type="SUPFAM" id="SSF53474">
    <property type="entry name" value="alpha/beta-Hydrolases"/>
    <property type="match status" value="1"/>
</dbReference>
<feature type="domain" description="BD-FAE-like" evidence="2">
    <location>
        <begin position="3"/>
        <end position="185"/>
    </location>
</feature>
<dbReference type="PANTHER" id="PTHR48081">
    <property type="entry name" value="AB HYDROLASE SUPERFAMILY PROTEIN C4A8.06C"/>
    <property type="match status" value="1"/>
</dbReference>
<gene>
    <name evidence="3" type="ORF">lacNasYZ03_14640</name>
</gene>
<dbReference type="InterPro" id="IPR049492">
    <property type="entry name" value="BD-FAE-like_dom"/>
</dbReference>
<reference evidence="4" key="1">
    <citation type="submission" date="2021-01" db="EMBL/GenBank/DDBJ databases">
        <title>Draft genome sequence of Nasalis larvatus strain YZ03.</title>
        <authorList>
            <person name="Suzuki-Hashido N."/>
            <person name="Tsuchida S."/>
            <person name="Hayakawa T."/>
        </authorList>
    </citation>
    <scope>NUCLEOTIDE SEQUENCE [LARGE SCALE GENOMIC DNA]</scope>
    <source>
        <strain evidence="4">YZ03</strain>
    </source>
</reference>